<protein>
    <submittedName>
        <fullName evidence="1">Uncharacterized protein</fullName>
    </submittedName>
</protein>
<dbReference type="Proteomes" id="UP000830768">
    <property type="component" value="Chromosome 4"/>
</dbReference>
<gene>
    <name evidence="1" type="ORF">LCI18_004382</name>
</gene>
<sequence>MAFAISALRYYGLRKTLAVLVGTKTTSHFWAVAQAALASEEPLFKRIAPMSGTFLAVRPTSLTAQEGIYWQTAKHLGLDRLSAADRLDALDKIPGLDLVAKMPPFIPFALVIDGDFCHDRPTFASLAEGLSSRSGQTWCKDICIGDCGFDVGNDPSTILRAYGIQADPNLTAKEEVANDNFIKILTFCQDIVFRAPSITIARQWSTGSAYVYHFNESNPWDGPWKGYASHTLDIAFLSQNFNGHLGLPLQELTKMLGADILRFVHGQASWQDFKAYEKKWTMRVYGPDAKIDLRSEGEIRDAAIWELIDVFGADDLLDATENFLKGE</sequence>
<proteinExistence type="predicted"/>
<evidence type="ECO:0000313" key="2">
    <source>
        <dbReference type="Proteomes" id="UP000830768"/>
    </source>
</evidence>
<accession>A0ACD3YWV0</accession>
<reference evidence="1" key="1">
    <citation type="submission" date="2021-11" db="EMBL/GenBank/DDBJ databases">
        <title>Fusarium solani-melongenae Genome sequencing and assembly.</title>
        <authorList>
            <person name="Xie S."/>
            <person name="Huang L."/>
            <person name="Zhang X."/>
        </authorList>
    </citation>
    <scope>NUCLEOTIDE SEQUENCE</scope>
    <source>
        <strain evidence="1">CRI 24-3</strain>
    </source>
</reference>
<dbReference type="EMBL" id="CP090033">
    <property type="protein sequence ID" value="UPK93447.1"/>
    <property type="molecule type" value="Genomic_DNA"/>
</dbReference>
<name>A0ACD3YWV0_FUSSC</name>
<organism evidence="1 2">
    <name type="scientific">Fusarium solani subsp. cucurbitae</name>
    <name type="common">Neocosmosporum cucurbitae</name>
    <dbReference type="NCBI Taxonomy" id="2747967"/>
    <lineage>
        <taxon>Eukaryota</taxon>
        <taxon>Fungi</taxon>
        <taxon>Dikarya</taxon>
        <taxon>Ascomycota</taxon>
        <taxon>Pezizomycotina</taxon>
        <taxon>Sordariomycetes</taxon>
        <taxon>Hypocreomycetidae</taxon>
        <taxon>Hypocreales</taxon>
        <taxon>Nectriaceae</taxon>
        <taxon>Fusarium</taxon>
        <taxon>Fusarium solani species complex</taxon>
    </lineage>
</organism>
<keyword evidence="2" id="KW-1185">Reference proteome</keyword>
<evidence type="ECO:0000313" key="1">
    <source>
        <dbReference type="EMBL" id="UPK93447.1"/>
    </source>
</evidence>